<evidence type="ECO:0000313" key="3">
    <source>
        <dbReference type="Proteomes" id="UP001307889"/>
    </source>
</evidence>
<name>A0ABN7AZL5_9HEMI</name>
<accession>A0ABN7AZL5</accession>
<protein>
    <submittedName>
        <fullName evidence="2">Uncharacterized protein</fullName>
    </submittedName>
</protein>
<reference evidence="2 3" key="1">
    <citation type="submission" date="2023-09" db="EMBL/GenBank/DDBJ databases">
        <title>Nesidiocoris tenuis whole genome shotgun sequence.</title>
        <authorList>
            <person name="Shibata T."/>
            <person name="Shimoda M."/>
            <person name="Kobayashi T."/>
            <person name="Uehara T."/>
        </authorList>
    </citation>
    <scope>NUCLEOTIDE SEQUENCE [LARGE SCALE GENOMIC DNA]</scope>
    <source>
        <strain evidence="2 3">Japan</strain>
    </source>
</reference>
<keyword evidence="3" id="KW-1185">Reference proteome</keyword>
<organism evidence="2 3">
    <name type="scientific">Nesidiocoris tenuis</name>
    <dbReference type="NCBI Taxonomy" id="355587"/>
    <lineage>
        <taxon>Eukaryota</taxon>
        <taxon>Metazoa</taxon>
        <taxon>Ecdysozoa</taxon>
        <taxon>Arthropoda</taxon>
        <taxon>Hexapoda</taxon>
        <taxon>Insecta</taxon>
        <taxon>Pterygota</taxon>
        <taxon>Neoptera</taxon>
        <taxon>Paraneoptera</taxon>
        <taxon>Hemiptera</taxon>
        <taxon>Heteroptera</taxon>
        <taxon>Panheteroptera</taxon>
        <taxon>Cimicomorpha</taxon>
        <taxon>Miridae</taxon>
        <taxon>Dicyphina</taxon>
        <taxon>Nesidiocoris</taxon>
    </lineage>
</organism>
<dbReference type="Proteomes" id="UP001307889">
    <property type="component" value="Chromosome 8"/>
</dbReference>
<evidence type="ECO:0000313" key="2">
    <source>
        <dbReference type="EMBL" id="BES97602.1"/>
    </source>
</evidence>
<feature type="region of interest" description="Disordered" evidence="1">
    <location>
        <begin position="1"/>
        <end position="25"/>
    </location>
</feature>
<gene>
    <name evidence="2" type="ORF">NTJ_10416</name>
</gene>
<dbReference type="EMBL" id="AP028916">
    <property type="protein sequence ID" value="BES97602.1"/>
    <property type="molecule type" value="Genomic_DNA"/>
</dbReference>
<sequence length="112" mass="12255">MKKRKTSRRRTVESGDSDLTSGNTPSDLAIVRERVFGFYGTDIAPGTTGENKIRASKPKDCSPDGVVSDEMANAIVTLGYTEGIFRLWILLPIVGGKVFIFRLRSLRCCGGK</sequence>
<proteinExistence type="predicted"/>
<evidence type="ECO:0000256" key="1">
    <source>
        <dbReference type="SAM" id="MobiDB-lite"/>
    </source>
</evidence>